<proteinExistence type="predicted"/>
<keyword evidence="1" id="KW-0812">Transmembrane</keyword>
<evidence type="ECO:0000256" key="1">
    <source>
        <dbReference type="SAM" id="Phobius"/>
    </source>
</evidence>
<dbReference type="EMBL" id="CAJNOC010001159">
    <property type="protein sequence ID" value="CAF0840474.1"/>
    <property type="molecule type" value="Genomic_DNA"/>
</dbReference>
<dbReference type="GO" id="GO:0006123">
    <property type="term" value="P:mitochondrial electron transport, cytochrome c to oxygen"/>
    <property type="evidence" value="ECO:0007669"/>
    <property type="project" value="InterPro"/>
</dbReference>
<evidence type="ECO:0000313" key="2">
    <source>
        <dbReference type="EMBL" id="CAF0840474.1"/>
    </source>
</evidence>
<gene>
    <name evidence="2" type="ORF">OXX778_LOCUS8428</name>
</gene>
<protein>
    <submittedName>
        <fullName evidence="2">Uncharacterized protein</fullName>
    </submittedName>
</protein>
<sequence>MLARSTIRLVQAQKLSVLPKRNFQQVLYQFSPPKNKLSNGELAVMGVLLVMGTLAPSFYIATHMNDYNGRNKAE</sequence>
<keyword evidence="3" id="KW-1185">Reference proteome</keyword>
<keyword evidence="1" id="KW-1133">Transmembrane helix</keyword>
<organism evidence="2 3">
    <name type="scientific">Brachionus calyciflorus</name>
    <dbReference type="NCBI Taxonomy" id="104777"/>
    <lineage>
        <taxon>Eukaryota</taxon>
        <taxon>Metazoa</taxon>
        <taxon>Spiralia</taxon>
        <taxon>Gnathifera</taxon>
        <taxon>Rotifera</taxon>
        <taxon>Eurotatoria</taxon>
        <taxon>Monogononta</taxon>
        <taxon>Pseudotrocha</taxon>
        <taxon>Ploima</taxon>
        <taxon>Brachionidae</taxon>
        <taxon>Brachionus</taxon>
    </lineage>
</organism>
<dbReference type="UniPathway" id="UPA00705"/>
<accession>A0A813VE67</accession>
<dbReference type="Proteomes" id="UP000663879">
    <property type="component" value="Unassembled WGS sequence"/>
</dbReference>
<name>A0A813VE67_9BILA</name>
<dbReference type="GO" id="GO:0005739">
    <property type="term" value="C:mitochondrion"/>
    <property type="evidence" value="ECO:0007669"/>
    <property type="project" value="GOC"/>
</dbReference>
<dbReference type="OrthoDB" id="10318799at2759"/>
<evidence type="ECO:0000313" key="3">
    <source>
        <dbReference type="Proteomes" id="UP000663879"/>
    </source>
</evidence>
<comment type="caution">
    <text evidence="2">The sequence shown here is derived from an EMBL/GenBank/DDBJ whole genome shotgun (WGS) entry which is preliminary data.</text>
</comment>
<dbReference type="Pfam" id="PF02285">
    <property type="entry name" value="COX8"/>
    <property type="match status" value="1"/>
</dbReference>
<keyword evidence="1" id="KW-0472">Membrane</keyword>
<dbReference type="InterPro" id="IPR003205">
    <property type="entry name" value="Cyt_c_oxidase_su8"/>
</dbReference>
<reference evidence="2" key="1">
    <citation type="submission" date="2021-02" db="EMBL/GenBank/DDBJ databases">
        <authorList>
            <person name="Nowell W R."/>
        </authorList>
    </citation>
    <scope>NUCLEOTIDE SEQUENCE</scope>
    <source>
        <strain evidence="2">Ploen Becks lab</strain>
    </source>
</reference>
<dbReference type="AlphaFoldDB" id="A0A813VE67"/>
<feature type="transmembrane region" description="Helical" evidence="1">
    <location>
        <begin position="42"/>
        <end position="62"/>
    </location>
</feature>